<dbReference type="GO" id="GO:0017056">
    <property type="term" value="F:structural constituent of nuclear pore"/>
    <property type="evidence" value="ECO:0007669"/>
    <property type="project" value="InterPro"/>
</dbReference>
<organism evidence="7 8">
    <name type="scientific">Phanerochaete sordida</name>
    <dbReference type="NCBI Taxonomy" id="48140"/>
    <lineage>
        <taxon>Eukaryota</taxon>
        <taxon>Fungi</taxon>
        <taxon>Dikarya</taxon>
        <taxon>Basidiomycota</taxon>
        <taxon>Agaricomycotina</taxon>
        <taxon>Agaricomycetes</taxon>
        <taxon>Polyporales</taxon>
        <taxon>Phanerochaetaceae</taxon>
        <taxon>Phanerochaete</taxon>
    </lineage>
</organism>
<feature type="domain" description="Nucleoporin POM152 Ig-like" evidence="4">
    <location>
        <begin position="481"/>
        <end position="586"/>
    </location>
</feature>
<proteinExistence type="predicted"/>
<dbReference type="GO" id="GO:0006606">
    <property type="term" value="P:protein import into nucleus"/>
    <property type="evidence" value="ECO:0007669"/>
    <property type="project" value="TreeGrafter"/>
</dbReference>
<evidence type="ECO:0000313" key="8">
    <source>
        <dbReference type="Proteomes" id="UP000703269"/>
    </source>
</evidence>
<dbReference type="Proteomes" id="UP000703269">
    <property type="component" value="Unassembled WGS sequence"/>
</dbReference>
<dbReference type="Pfam" id="PF23664">
    <property type="entry name" value="Ig_Pom152"/>
    <property type="match status" value="2"/>
</dbReference>
<feature type="domain" description="Nucleoporin POM152 ninth Ig-like" evidence="6">
    <location>
        <begin position="1131"/>
        <end position="1202"/>
    </location>
</feature>
<dbReference type="EMBL" id="BPQB01000007">
    <property type="protein sequence ID" value="GJE87700.1"/>
    <property type="molecule type" value="Genomic_DNA"/>
</dbReference>
<evidence type="ECO:0000256" key="1">
    <source>
        <dbReference type="SAM" id="MobiDB-lite"/>
    </source>
</evidence>
<feature type="domain" description="Nucleoporin POM152 immunoglobulin-like" evidence="2">
    <location>
        <begin position="591"/>
        <end position="692"/>
    </location>
</feature>
<accession>A0A9P3LA15</accession>
<reference evidence="7 8" key="1">
    <citation type="submission" date="2021-08" db="EMBL/GenBank/DDBJ databases">
        <title>Draft Genome Sequence of Phanerochaete sordida strain YK-624.</title>
        <authorList>
            <person name="Mori T."/>
            <person name="Dohra H."/>
            <person name="Suzuki T."/>
            <person name="Kawagishi H."/>
            <person name="Hirai H."/>
        </authorList>
    </citation>
    <scope>NUCLEOTIDE SEQUENCE [LARGE SCALE GENOMIC DNA]</scope>
    <source>
        <strain evidence="7 8">YK-624</strain>
    </source>
</reference>
<evidence type="ECO:0000259" key="6">
    <source>
        <dbReference type="Pfam" id="PF24527"/>
    </source>
</evidence>
<dbReference type="Pfam" id="PF24527">
    <property type="entry name" value="Ig-like_Pom152_9"/>
    <property type="match status" value="1"/>
</dbReference>
<evidence type="ECO:0000259" key="3">
    <source>
        <dbReference type="Pfam" id="PF24097"/>
    </source>
</evidence>
<keyword evidence="8" id="KW-1185">Reference proteome</keyword>
<protein>
    <recommendedName>
        <fullName evidence="9">Nucleoporin Pom152</fullName>
    </recommendedName>
</protein>
<dbReference type="OrthoDB" id="5529162at2759"/>
<dbReference type="InterPro" id="IPR037701">
    <property type="entry name" value="Pom152"/>
</dbReference>
<feature type="domain" description="Nucleoporin POM152 N-terminal transmembrane" evidence="3">
    <location>
        <begin position="20"/>
        <end position="104"/>
    </location>
</feature>
<dbReference type="InterPro" id="IPR056542">
    <property type="entry name" value="Ig-like_POM152_1st"/>
</dbReference>
<dbReference type="InterPro" id="IPR056540">
    <property type="entry name" value="TMD_POM152"/>
</dbReference>
<dbReference type="Pfam" id="PF24097">
    <property type="entry name" value="TMD_POM152"/>
    <property type="match status" value="1"/>
</dbReference>
<dbReference type="PANTHER" id="PTHR28206">
    <property type="entry name" value="NUCLEOPORIN POM152"/>
    <property type="match status" value="1"/>
</dbReference>
<evidence type="ECO:0000259" key="4">
    <source>
        <dbReference type="Pfam" id="PF24312"/>
    </source>
</evidence>
<comment type="caution">
    <text evidence="7">The sequence shown here is derived from an EMBL/GenBank/DDBJ whole genome shotgun (WGS) entry which is preliminary data.</text>
</comment>
<dbReference type="PANTHER" id="PTHR28206:SF1">
    <property type="entry name" value="NUCLEOPORIN POM152"/>
    <property type="match status" value="1"/>
</dbReference>
<dbReference type="Pfam" id="PF24312">
    <property type="entry name" value="Ig-like_POM152"/>
    <property type="match status" value="2"/>
</dbReference>
<gene>
    <name evidence="7" type="ORF">PsYK624_037830</name>
</gene>
<feature type="region of interest" description="Disordered" evidence="1">
    <location>
        <begin position="256"/>
        <end position="295"/>
    </location>
</feature>
<feature type="domain" description="Nucleoporin POM152 immunoglobulin-like" evidence="2">
    <location>
        <begin position="927"/>
        <end position="997"/>
    </location>
</feature>
<feature type="compositionally biased region" description="Acidic residues" evidence="1">
    <location>
        <begin position="267"/>
        <end position="281"/>
    </location>
</feature>
<feature type="domain" description="Nucleoporin POM152 Ig-like" evidence="4">
    <location>
        <begin position="800"/>
        <end position="885"/>
    </location>
</feature>
<dbReference type="GO" id="GO:0006999">
    <property type="term" value="P:nuclear pore organization"/>
    <property type="evidence" value="ECO:0007669"/>
    <property type="project" value="TreeGrafter"/>
</dbReference>
<evidence type="ECO:0000313" key="7">
    <source>
        <dbReference type="EMBL" id="GJE87700.1"/>
    </source>
</evidence>
<evidence type="ECO:0000259" key="5">
    <source>
        <dbReference type="Pfam" id="PF24519"/>
    </source>
</evidence>
<feature type="domain" description="Nucleoporin POM152 first Ig-like" evidence="5">
    <location>
        <begin position="173"/>
        <end position="328"/>
    </location>
</feature>
<dbReference type="InterPro" id="IPR056544">
    <property type="entry name" value="Ig_POM152"/>
</dbReference>
<dbReference type="Pfam" id="PF24519">
    <property type="entry name" value="Ig-like_Pom152_1"/>
    <property type="match status" value="1"/>
</dbReference>
<evidence type="ECO:0008006" key="9">
    <source>
        <dbReference type="Google" id="ProtNLM"/>
    </source>
</evidence>
<name>A0A9P3LA15_9APHY</name>
<dbReference type="InterPro" id="IPR056541">
    <property type="entry name" value="Ig-like_POM152"/>
</dbReference>
<dbReference type="GO" id="GO:0070762">
    <property type="term" value="C:nuclear pore transmembrane ring"/>
    <property type="evidence" value="ECO:0007669"/>
    <property type="project" value="TreeGrafter"/>
</dbReference>
<evidence type="ECO:0000259" key="2">
    <source>
        <dbReference type="Pfam" id="PF23664"/>
    </source>
</evidence>
<sequence>MSKAPSTPHPPPRIAEKYIDIPSQRLYALSIGALLQAIKIFDFFRYLFSEGQQARYTFKWLIWDFIYCSSLSTLQIPRLNYAKSVVLLQIAILWLLDGFLFGGIRVDIGVGDIQAVMPRILTGGHQGEVASTAPLFSLSEVLPALGLGSLVGSGGRDSHLLGQHTVRMSPISTAKLNPYGQTFCLVPGQSILVPVLLNNTNPTNLKYTLTPLGYVEDASGEQEKTKGTVSKVERLELSAKDLKAIELARQESFQVSRTAASAKRDSDDEDYDEYDDDEEEDFRPAHGSSSLQKSQSLVHIRITKPGVLRLEDVMDASNVEARLIYPTDVPIVPCPSAAFAEQNAIPHGENMRCAAPGLKSGAGEELELKIDVYGVPPLSLKWHREINGKQEPFMVEGIEGEDFHTHRSNGDKWRLAGSGRRAPQQLSVPLTVNLDSLGTHSYILESVSDALGNVMHAGTNIGPAGVPPRNLTTRSISVLRRPSVSFKHCGVGQPTSLLIGSETALTLAMKDADGLDSPWDVDVSFAPLADEDVSKAYKKLKPWTKTLTSPGDRKEFTLSAAAPGEYSIASVKGKYCEGDVLSPDTCKVVERPVPTAEIEWKKIHECSGDTGVSASLVLHGTPPFVVYYTQRKDKGHVRELSKQFASSRGELTIQPEESGHYTFTFTHLSDQNYRKVELKGPSIDQIVHPPASADFTHNVAGVRGRKKISSCSGNVVDVDVDLKGTGPWNLDVQVVGPKGSEIIHVPKITAPRKRIQVPIPPVIDRDGGSFEIDLASVEDAYGCKRSISVPGVVVNVRRVKPTAKFYGPNNKRHVTILEGEKATLPLRLTGDGPWRLKYRRAEAPHQVFTASLSTPNDELRVTEKGLYELLEVYDSQCPGEINTDAANYSVDWISRPIARLSPEVQATYEPYNSSHILPPICEGIPDHVDLDLTGRPPFQIMYNVARDDLSGGTKILNQPTFSSIQPRTRFQLHTDEAARIYYEVKQIGDAAYPLSKHKEAIIPRSQRLLFEQQVLMRPSARFKNQNRVTYCMGDTLTPHDLHNGDGSIQLSGTPPFRVQLSIKNLAASDIYHETVVLDEPTWKLNVPEYTFKSIGPHVVTIESVSDASGCAQAAPDPMSKSIWLDVAETAAIVPFDRKEHYCVDDVSRFQLEGTPPWTIGYKINGKVYTQEARVSPFSFIQQQPGEFAITSIAHQQKMCKTAVTDLRYQVHQLPAAQVGHGKRIVQDIHEGDQAEILFTLIGEPPFTFTYQRAELPSKKGQQGKILETHTVSGVTTHEYSIFSALEGTWTVTFISDKYCRYPPAQEGALEKSRR</sequence>
<dbReference type="InterPro" id="IPR056543">
    <property type="entry name" value="Ig-like_POM152_9th"/>
</dbReference>